<dbReference type="GO" id="GO:0006355">
    <property type="term" value="P:regulation of DNA-templated transcription"/>
    <property type="evidence" value="ECO:0007669"/>
    <property type="project" value="InterPro"/>
</dbReference>
<evidence type="ECO:0000259" key="3">
    <source>
        <dbReference type="PROSITE" id="PS51755"/>
    </source>
</evidence>
<reference evidence="4" key="1">
    <citation type="submission" date="2024-06" db="EMBL/GenBank/DDBJ databases">
        <authorList>
            <person name="Coelho C."/>
            <person name="Bento M."/>
            <person name="Garcia E."/>
            <person name="Camelo A."/>
            <person name="Brandao I."/>
            <person name="Espirito Santo C."/>
            <person name="Trovao J."/>
            <person name="Verissimo A."/>
            <person name="Costa J."/>
            <person name="Tiago I."/>
        </authorList>
    </citation>
    <scope>NUCLEOTIDE SEQUENCE</scope>
    <source>
        <strain evidence="4">KWT182</strain>
    </source>
</reference>
<keyword evidence="1 2" id="KW-0238">DNA-binding</keyword>
<evidence type="ECO:0000256" key="1">
    <source>
        <dbReference type="ARBA" id="ARBA00023125"/>
    </source>
</evidence>
<protein>
    <submittedName>
        <fullName evidence="4">Winged helix-turn-helix domain-containing protein</fullName>
    </submittedName>
</protein>
<dbReference type="SUPFAM" id="SSF46894">
    <property type="entry name" value="C-terminal effector domain of the bipartite response regulators"/>
    <property type="match status" value="1"/>
</dbReference>
<dbReference type="InterPro" id="IPR036388">
    <property type="entry name" value="WH-like_DNA-bd_sf"/>
</dbReference>
<dbReference type="Gene3D" id="1.10.10.10">
    <property type="entry name" value="Winged helix-like DNA-binding domain superfamily/Winged helix DNA-binding domain"/>
    <property type="match status" value="1"/>
</dbReference>
<dbReference type="GO" id="GO:0003677">
    <property type="term" value="F:DNA binding"/>
    <property type="evidence" value="ECO:0007669"/>
    <property type="project" value="UniProtKB-UniRule"/>
</dbReference>
<evidence type="ECO:0000313" key="4">
    <source>
        <dbReference type="EMBL" id="XBS70276.1"/>
    </source>
</evidence>
<name>A0AAU7QDL0_9GAMM</name>
<dbReference type="AlphaFoldDB" id="A0AAU7QDL0"/>
<accession>A0AAU7QDL0</accession>
<gene>
    <name evidence="4" type="ORF">ABK905_03135</name>
</gene>
<dbReference type="SMART" id="SM00862">
    <property type="entry name" value="Trans_reg_C"/>
    <property type="match status" value="1"/>
</dbReference>
<evidence type="ECO:0000256" key="2">
    <source>
        <dbReference type="PROSITE-ProRule" id="PRU01091"/>
    </source>
</evidence>
<dbReference type="InterPro" id="IPR016032">
    <property type="entry name" value="Sig_transdc_resp-reg_C-effctor"/>
</dbReference>
<organism evidence="4">
    <name type="scientific">Acerihabitans sp. KWT182</name>
    <dbReference type="NCBI Taxonomy" id="3157919"/>
    <lineage>
        <taxon>Bacteria</taxon>
        <taxon>Pseudomonadati</taxon>
        <taxon>Pseudomonadota</taxon>
        <taxon>Gammaproteobacteria</taxon>
        <taxon>Enterobacterales</taxon>
        <taxon>Pectobacteriaceae</taxon>
        <taxon>Acerihabitans</taxon>
    </lineage>
</organism>
<proteinExistence type="predicted"/>
<feature type="DNA-binding region" description="OmpR/PhoB-type" evidence="2">
    <location>
        <begin position="30"/>
        <end position="126"/>
    </location>
</feature>
<dbReference type="EMBL" id="CP157947">
    <property type="protein sequence ID" value="XBS70276.1"/>
    <property type="molecule type" value="Genomic_DNA"/>
</dbReference>
<dbReference type="InterPro" id="IPR011990">
    <property type="entry name" value="TPR-like_helical_dom_sf"/>
</dbReference>
<dbReference type="SUPFAM" id="SSF48452">
    <property type="entry name" value="TPR-like"/>
    <property type="match status" value="1"/>
</dbReference>
<dbReference type="Pfam" id="PF00486">
    <property type="entry name" value="Trans_reg_C"/>
    <property type="match status" value="1"/>
</dbReference>
<feature type="domain" description="OmpR/PhoB-type" evidence="3">
    <location>
        <begin position="30"/>
        <end position="126"/>
    </location>
</feature>
<dbReference type="GO" id="GO:0000160">
    <property type="term" value="P:phosphorelay signal transduction system"/>
    <property type="evidence" value="ECO:0007669"/>
    <property type="project" value="InterPro"/>
</dbReference>
<dbReference type="Gene3D" id="1.25.40.10">
    <property type="entry name" value="Tetratricopeptide repeat domain"/>
    <property type="match status" value="1"/>
</dbReference>
<dbReference type="PROSITE" id="PS51755">
    <property type="entry name" value="OMPR_PHOB"/>
    <property type="match status" value="1"/>
</dbReference>
<dbReference type="CDD" id="cd00383">
    <property type="entry name" value="trans_reg_C"/>
    <property type="match status" value="1"/>
</dbReference>
<sequence>MTTSLKGSQSEKTFSLPVKGVRKEVINRIRVQYSFGDFILQPSRVLFHKCEQVNISPKELGVLVLLLEFAGEVVTKEQIINDVWSGGNVGEESLTRCIYVLRRILQEGKHQRFIDTVYGKGYRFSLPVTKVVPVERPAATGSVVAVLPFKLNGQPAALGLHDAIVQAMSVYASSGLHVLPSSLTLNCSSIAATLDMLEKIRPDYYLTGYELLLPDGPCLRMELIRTQDHAVMQRTGIALGDPPSADDINGLLSAFLLQHIPHSDIGRENAGKPPAESDPLMMLSEGREEFLRYTPESLTRALALLQRCRQRLPDNTDVLCQLAECYFALGQMGILGLDSALQECGALVSEVLNIDPRHALALALGGVLNGLNAELGPAAEKFRSALTLSAQSPPVKYYYAWHLFIVGEIKRARYFAQQAFDMLPAMTAIPILMMWLAYCDDNASAALRIVDEQSGDVMRHPVLLSMKAVILCTEGQPHRAQELIDHLRHGSERDGIVFFNTLYARLFSQPAAADAERFAHMMKQPEHPMPSALLPVIMQCQGLRAAKKWFDRLSSASSPCLMLWRHDPRVKQLYVPMAE</sequence>
<dbReference type="InterPro" id="IPR001867">
    <property type="entry name" value="OmpR/PhoB-type_DNA-bd"/>
</dbReference>